<name>A0AAV7QPX7_PLEWA</name>
<evidence type="ECO:0000313" key="3">
    <source>
        <dbReference type="Proteomes" id="UP001066276"/>
    </source>
</evidence>
<sequence>IGGRRGRKEQEKENDISEDTQGRRREHIGGGDRGIPLLHGATCSFQGREEGDARKAGSLNQRRIVRTPGSGTRSPSTLQEERGIGRCVANS</sequence>
<protein>
    <submittedName>
        <fullName evidence="2">Uncharacterized protein</fullName>
    </submittedName>
</protein>
<feature type="compositionally biased region" description="Basic and acidic residues" evidence="1">
    <location>
        <begin position="8"/>
        <end position="30"/>
    </location>
</feature>
<gene>
    <name evidence="2" type="ORF">NDU88_008147</name>
</gene>
<proteinExistence type="predicted"/>
<dbReference type="EMBL" id="JANPWB010000010">
    <property type="protein sequence ID" value="KAJ1141819.1"/>
    <property type="molecule type" value="Genomic_DNA"/>
</dbReference>
<feature type="non-terminal residue" evidence="2">
    <location>
        <position position="1"/>
    </location>
</feature>
<accession>A0AAV7QPX7</accession>
<evidence type="ECO:0000313" key="2">
    <source>
        <dbReference type="EMBL" id="KAJ1141819.1"/>
    </source>
</evidence>
<comment type="caution">
    <text evidence="2">The sequence shown here is derived from an EMBL/GenBank/DDBJ whole genome shotgun (WGS) entry which is preliminary data.</text>
</comment>
<feature type="compositionally biased region" description="Polar residues" evidence="1">
    <location>
        <begin position="69"/>
        <end position="78"/>
    </location>
</feature>
<reference evidence="2" key="1">
    <citation type="journal article" date="2022" name="bioRxiv">
        <title>Sequencing and chromosome-scale assembly of the giantPleurodeles waltlgenome.</title>
        <authorList>
            <person name="Brown T."/>
            <person name="Elewa A."/>
            <person name="Iarovenko S."/>
            <person name="Subramanian E."/>
            <person name="Araus A.J."/>
            <person name="Petzold A."/>
            <person name="Susuki M."/>
            <person name="Suzuki K.-i.T."/>
            <person name="Hayashi T."/>
            <person name="Toyoda A."/>
            <person name="Oliveira C."/>
            <person name="Osipova E."/>
            <person name="Leigh N.D."/>
            <person name="Simon A."/>
            <person name="Yun M.H."/>
        </authorList>
    </citation>
    <scope>NUCLEOTIDE SEQUENCE</scope>
    <source>
        <strain evidence="2">20211129_DDA</strain>
        <tissue evidence="2">Liver</tissue>
    </source>
</reference>
<dbReference type="Proteomes" id="UP001066276">
    <property type="component" value="Chromosome 6"/>
</dbReference>
<dbReference type="AlphaFoldDB" id="A0AAV7QPX7"/>
<organism evidence="2 3">
    <name type="scientific">Pleurodeles waltl</name>
    <name type="common">Iberian ribbed newt</name>
    <dbReference type="NCBI Taxonomy" id="8319"/>
    <lineage>
        <taxon>Eukaryota</taxon>
        <taxon>Metazoa</taxon>
        <taxon>Chordata</taxon>
        <taxon>Craniata</taxon>
        <taxon>Vertebrata</taxon>
        <taxon>Euteleostomi</taxon>
        <taxon>Amphibia</taxon>
        <taxon>Batrachia</taxon>
        <taxon>Caudata</taxon>
        <taxon>Salamandroidea</taxon>
        <taxon>Salamandridae</taxon>
        <taxon>Pleurodelinae</taxon>
        <taxon>Pleurodeles</taxon>
    </lineage>
</organism>
<keyword evidence="3" id="KW-1185">Reference proteome</keyword>
<feature type="region of interest" description="Disordered" evidence="1">
    <location>
        <begin position="1"/>
        <end position="91"/>
    </location>
</feature>
<evidence type="ECO:0000256" key="1">
    <source>
        <dbReference type="SAM" id="MobiDB-lite"/>
    </source>
</evidence>